<feature type="signal peptide" evidence="6">
    <location>
        <begin position="1"/>
        <end position="16"/>
    </location>
</feature>
<dbReference type="PANTHER" id="PTHR23345:SF15">
    <property type="entry name" value="VITELLOGENIN 1-RELATED"/>
    <property type="match status" value="1"/>
</dbReference>
<evidence type="ECO:0000313" key="9">
    <source>
        <dbReference type="Proteomes" id="UP001497623"/>
    </source>
</evidence>
<comment type="caution">
    <text evidence="8">The sequence shown here is derived from an EMBL/GenBank/DDBJ whole genome shotgun (WGS) entry which is preliminary data.</text>
</comment>
<proteinExistence type="predicted"/>
<feature type="non-terminal residue" evidence="8">
    <location>
        <position position="618"/>
    </location>
</feature>
<evidence type="ECO:0000256" key="3">
    <source>
        <dbReference type="ARBA" id="ARBA00023157"/>
    </source>
</evidence>
<dbReference type="Gene3D" id="1.25.10.20">
    <property type="entry name" value="Vitellinogen, superhelical"/>
    <property type="match status" value="1"/>
</dbReference>
<dbReference type="EMBL" id="CAXKWB010003329">
    <property type="protein sequence ID" value="CAL4068973.1"/>
    <property type="molecule type" value="Genomic_DNA"/>
</dbReference>
<evidence type="ECO:0000259" key="7">
    <source>
        <dbReference type="PROSITE" id="PS51211"/>
    </source>
</evidence>
<evidence type="ECO:0000256" key="1">
    <source>
        <dbReference type="ARBA" id="ARBA00022729"/>
    </source>
</evidence>
<feature type="chain" id="PRO_5043864456" description="Vitellogenin domain-containing protein" evidence="6">
    <location>
        <begin position="17"/>
        <end position="618"/>
    </location>
</feature>
<dbReference type="GO" id="GO:0005319">
    <property type="term" value="F:lipid transporter activity"/>
    <property type="evidence" value="ECO:0007669"/>
    <property type="project" value="InterPro"/>
</dbReference>
<feature type="domain" description="Vitellogenin" evidence="7">
    <location>
        <begin position="17"/>
        <end position="618"/>
    </location>
</feature>
<comment type="caution">
    <text evidence="5">Lacks conserved residue(s) required for the propagation of feature annotation.</text>
</comment>
<sequence length="618" mass="71040">MKFLLLLSAVIGVSLGLRKDFEDTYRYRGRVASGIPSISSQVAASAFYCDAKVQFMDNMELRIQFSNIFIGDMNDKVTCEDQIEYLPMSQFKDQLEKPFGAKMFDNDQDKPFQFPDDDDLWMRNFRRAFVHLLHIPTKARLPSMNNEEPGITQSFTRTILEDSPKSPLGDCAATYTWTPIKEHQKYYLPDPLEKDSEENLENSYWRLSKSVDFDHCGDVLPSDTHASTSFYVFKGNLQNLRLEKAVQEGTYIVDHDHAHTYTNNTLDLRSVDPIGTPFDVSGSFYSLRHEVDSLNLEIKKYYGIKGPTEDSGINFQIYAKKQLLSASSDLNNGHPFHFAEDMEALSVAVDLLSKNDLEGLYMSLAGDTRSLFLKILSASGLETPYLFLMEKLFDGDLSDEILSGNQLDFLLNAVQNTKNHKLIKPMMDRVMNFKSSDFLSSLAVVNFPSLATRVCFQPCGRDKHGGEINCRMDLCEKLVDNTYLPWLDQRLNDESNTLWESMVFMMAIYNYNSVKIIPIIRPYVIGVKDVDVRLRVSAIYALRKDDMPYSTKTEILQMLMAVFDNYQEHYRVREAAFSVMLHWDPEPSWWHYMALNTWRDPSNNVVSLVSNTIYSFKK</sequence>
<dbReference type="InterPro" id="IPR015819">
    <property type="entry name" value="Lipid_transp_b-sht_shell"/>
</dbReference>
<evidence type="ECO:0000256" key="4">
    <source>
        <dbReference type="ARBA" id="ARBA00023180"/>
    </source>
</evidence>
<dbReference type="InterPro" id="IPR050733">
    <property type="entry name" value="Vitellogenin/Apolipophorin"/>
</dbReference>
<evidence type="ECO:0000313" key="8">
    <source>
        <dbReference type="EMBL" id="CAL4068973.1"/>
    </source>
</evidence>
<keyword evidence="3" id="KW-1015">Disulfide bond</keyword>
<organism evidence="8 9">
    <name type="scientific">Meganyctiphanes norvegica</name>
    <name type="common">Northern krill</name>
    <name type="synonym">Thysanopoda norvegica</name>
    <dbReference type="NCBI Taxonomy" id="48144"/>
    <lineage>
        <taxon>Eukaryota</taxon>
        <taxon>Metazoa</taxon>
        <taxon>Ecdysozoa</taxon>
        <taxon>Arthropoda</taxon>
        <taxon>Crustacea</taxon>
        <taxon>Multicrustacea</taxon>
        <taxon>Malacostraca</taxon>
        <taxon>Eumalacostraca</taxon>
        <taxon>Eucarida</taxon>
        <taxon>Euphausiacea</taxon>
        <taxon>Euphausiidae</taxon>
        <taxon>Meganyctiphanes</taxon>
    </lineage>
</organism>
<dbReference type="Gene3D" id="2.30.230.10">
    <property type="entry name" value="Lipovitellin, beta-sheet shell regions, chain A"/>
    <property type="match status" value="1"/>
</dbReference>
<keyword evidence="2" id="KW-0758">Storage protein</keyword>
<dbReference type="InterPro" id="IPR001747">
    <property type="entry name" value="Vitellogenin_N"/>
</dbReference>
<keyword evidence="1 6" id="KW-0732">Signal</keyword>
<dbReference type="InterPro" id="IPR015816">
    <property type="entry name" value="Vitellinogen_b-sht_N"/>
</dbReference>
<evidence type="ECO:0000256" key="2">
    <source>
        <dbReference type="ARBA" id="ARBA00022761"/>
    </source>
</evidence>
<accession>A0AAV2Q437</accession>
<dbReference type="Pfam" id="PF01347">
    <property type="entry name" value="Vitellogenin_N"/>
    <property type="match status" value="1"/>
</dbReference>
<dbReference type="InterPro" id="IPR011030">
    <property type="entry name" value="Lipovitellin_superhlx_dom"/>
</dbReference>
<dbReference type="AlphaFoldDB" id="A0AAV2Q437"/>
<keyword evidence="9" id="KW-1185">Reference proteome</keyword>
<dbReference type="SMART" id="SM00638">
    <property type="entry name" value="LPD_N"/>
    <property type="match status" value="1"/>
</dbReference>
<dbReference type="SUPFAM" id="SSF56968">
    <property type="entry name" value="Lipovitellin-phosvitin complex, beta-sheet shell regions"/>
    <property type="match status" value="1"/>
</dbReference>
<dbReference type="PROSITE" id="PS51211">
    <property type="entry name" value="VITELLOGENIN"/>
    <property type="match status" value="1"/>
</dbReference>
<evidence type="ECO:0000256" key="6">
    <source>
        <dbReference type="SAM" id="SignalP"/>
    </source>
</evidence>
<name>A0AAV2Q437_MEGNR</name>
<reference evidence="8 9" key="1">
    <citation type="submission" date="2024-05" db="EMBL/GenBank/DDBJ databases">
        <authorList>
            <person name="Wallberg A."/>
        </authorList>
    </citation>
    <scope>NUCLEOTIDE SEQUENCE [LARGE SCALE GENOMIC DNA]</scope>
</reference>
<protein>
    <recommendedName>
        <fullName evidence="7">Vitellogenin domain-containing protein</fullName>
    </recommendedName>
</protein>
<evidence type="ECO:0000256" key="5">
    <source>
        <dbReference type="PROSITE-ProRule" id="PRU00557"/>
    </source>
</evidence>
<dbReference type="SUPFAM" id="SSF48431">
    <property type="entry name" value="Lipovitellin-phosvitin complex, superhelical domain"/>
    <property type="match status" value="1"/>
</dbReference>
<keyword evidence="4" id="KW-0325">Glycoprotein</keyword>
<dbReference type="Proteomes" id="UP001497623">
    <property type="component" value="Unassembled WGS sequence"/>
</dbReference>
<dbReference type="PANTHER" id="PTHR23345">
    <property type="entry name" value="VITELLOGENIN-RELATED"/>
    <property type="match status" value="1"/>
</dbReference>
<gene>
    <name evidence="8" type="ORF">MNOR_LOCUS7516</name>
</gene>